<comment type="caution">
    <text evidence="2">The sequence shown here is derived from an EMBL/GenBank/DDBJ whole genome shotgun (WGS) entry which is preliminary data.</text>
</comment>
<protein>
    <submittedName>
        <fullName evidence="2">Uncharacterized protein (DUF427 family)</fullName>
    </submittedName>
</protein>
<dbReference type="PANTHER" id="PTHR34310">
    <property type="entry name" value="DUF427 DOMAIN PROTEIN (AFU_ORTHOLOGUE AFUA_3G02220)"/>
    <property type="match status" value="1"/>
</dbReference>
<name>A0A7W7PUQ9_9ACTN</name>
<feature type="domain" description="DUF427" evidence="1">
    <location>
        <begin position="27"/>
        <end position="111"/>
    </location>
</feature>
<gene>
    <name evidence="2" type="ORF">FHS37_005712</name>
</gene>
<accession>A0A7W7PUQ9</accession>
<dbReference type="PANTHER" id="PTHR34310:SF9">
    <property type="entry name" value="BLR5716 PROTEIN"/>
    <property type="match status" value="1"/>
</dbReference>
<organism evidence="2 3">
    <name type="scientific">Streptomyces griseomycini</name>
    <dbReference type="NCBI Taxonomy" id="66895"/>
    <lineage>
        <taxon>Bacteria</taxon>
        <taxon>Bacillati</taxon>
        <taxon>Actinomycetota</taxon>
        <taxon>Actinomycetes</taxon>
        <taxon>Kitasatosporales</taxon>
        <taxon>Streptomycetaceae</taxon>
        <taxon>Streptomyces</taxon>
    </lineage>
</organism>
<keyword evidence="3" id="KW-1185">Reference proteome</keyword>
<feature type="domain" description="DUF427" evidence="1">
    <location>
        <begin position="151"/>
        <end position="244"/>
    </location>
</feature>
<evidence type="ECO:0000313" key="2">
    <source>
        <dbReference type="EMBL" id="MBB4901624.1"/>
    </source>
</evidence>
<dbReference type="Pfam" id="PF04248">
    <property type="entry name" value="NTP_transf_9"/>
    <property type="match status" value="2"/>
</dbReference>
<reference evidence="2 3" key="1">
    <citation type="submission" date="2020-08" db="EMBL/GenBank/DDBJ databases">
        <title>Genomic Encyclopedia of Type Strains, Phase III (KMG-III): the genomes of soil and plant-associated and newly described type strains.</title>
        <authorList>
            <person name="Whitman W."/>
        </authorList>
    </citation>
    <scope>NUCLEOTIDE SEQUENCE [LARGE SCALE GENOMIC DNA]</scope>
    <source>
        <strain evidence="2 3">CECT 3273</strain>
    </source>
</reference>
<dbReference type="AlphaFoldDB" id="A0A7W7PUQ9"/>
<dbReference type="InterPro" id="IPR007361">
    <property type="entry name" value="DUF427"/>
</dbReference>
<dbReference type="Gene3D" id="2.170.150.40">
    <property type="entry name" value="Domain of unknown function (DUF427)"/>
    <property type="match status" value="2"/>
</dbReference>
<dbReference type="RefSeq" id="WP_184826295.1">
    <property type="nucleotide sequence ID" value="NZ_BMTI01000014.1"/>
</dbReference>
<evidence type="ECO:0000313" key="3">
    <source>
        <dbReference type="Proteomes" id="UP000579523"/>
    </source>
</evidence>
<proteinExistence type="predicted"/>
<dbReference type="EMBL" id="JACHJI010000011">
    <property type="protein sequence ID" value="MBB4901624.1"/>
    <property type="molecule type" value="Genomic_DNA"/>
</dbReference>
<evidence type="ECO:0000259" key="1">
    <source>
        <dbReference type="Pfam" id="PF04248"/>
    </source>
</evidence>
<dbReference type="Proteomes" id="UP000579523">
    <property type="component" value="Unassembled WGS sequence"/>
</dbReference>
<sequence>MTTHPAARALRATPEGLLWEPSERWVRGTAGDVTVVDSRHPVLVWEPRLPVPQYAFPREEVRTDLLRPARHPPAGGHTGATVFYDLEAGGGVRPNAAWTFPAGDLAGHVAFEWFRRTDTGLDHWYEEEEEIFVHPRDPHTRVDAVPSSRHVRVEIDGTVVADTRAPVLLFETSLPIRYYVPRGDVRLDLLDATDHSTRCPYKGTAASYWSWRGGAAVPPNIVWSYPDPLPAVAAIRGRLAFFNEVVDLTVDGERLRRPVTPFSASLGV</sequence>
<dbReference type="InterPro" id="IPR038694">
    <property type="entry name" value="DUF427_sf"/>
</dbReference>